<dbReference type="Proteomes" id="UP001501690">
    <property type="component" value="Unassembled WGS sequence"/>
</dbReference>
<keyword evidence="1" id="KW-0805">Transcription regulation</keyword>
<organism evidence="5 6">
    <name type="scientific">Microbacterium sediminicola</name>
    <dbReference type="NCBI Taxonomy" id="415210"/>
    <lineage>
        <taxon>Bacteria</taxon>
        <taxon>Bacillati</taxon>
        <taxon>Actinomycetota</taxon>
        <taxon>Actinomycetes</taxon>
        <taxon>Micrococcales</taxon>
        <taxon>Microbacteriaceae</taxon>
        <taxon>Microbacterium</taxon>
    </lineage>
</organism>
<dbReference type="EMBL" id="BAAAPL010000001">
    <property type="protein sequence ID" value="GAA1699611.1"/>
    <property type="molecule type" value="Genomic_DNA"/>
</dbReference>
<name>A0ABP4U9I6_9MICO</name>
<protein>
    <submittedName>
        <fullName evidence="5">LuxR C-terminal-related transcriptional regulator</fullName>
    </submittedName>
</protein>
<dbReference type="PROSITE" id="PS00622">
    <property type="entry name" value="HTH_LUXR_1"/>
    <property type="match status" value="1"/>
</dbReference>
<dbReference type="Pfam" id="PF00196">
    <property type="entry name" value="GerE"/>
    <property type="match status" value="1"/>
</dbReference>
<evidence type="ECO:0000313" key="5">
    <source>
        <dbReference type="EMBL" id="GAA1699611.1"/>
    </source>
</evidence>
<dbReference type="InterPro" id="IPR000792">
    <property type="entry name" value="Tscrpt_reg_LuxR_C"/>
</dbReference>
<evidence type="ECO:0000259" key="4">
    <source>
        <dbReference type="PROSITE" id="PS50043"/>
    </source>
</evidence>
<evidence type="ECO:0000256" key="3">
    <source>
        <dbReference type="ARBA" id="ARBA00023163"/>
    </source>
</evidence>
<evidence type="ECO:0000256" key="1">
    <source>
        <dbReference type="ARBA" id="ARBA00023015"/>
    </source>
</evidence>
<dbReference type="SUPFAM" id="SSF46894">
    <property type="entry name" value="C-terminal effector domain of the bipartite response regulators"/>
    <property type="match status" value="1"/>
</dbReference>
<keyword evidence="2" id="KW-0238">DNA-binding</keyword>
<dbReference type="InterPro" id="IPR036388">
    <property type="entry name" value="WH-like_DNA-bd_sf"/>
</dbReference>
<dbReference type="PROSITE" id="PS50043">
    <property type="entry name" value="HTH_LUXR_2"/>
    <property type="match status" value="1"/>
</dbReference>
<gene>
    <name evidence="5" type="ORF">GCM10009808_16520</name>
</gene>
<comment type="caution">
    <text evidence="5">The sequence shown here is derived from an EMBL/GenBank/DDBJ whole genome shotgun (WGS) entry which is preliminary data.</text>
</comment>
<dbReference type="Gene3D" id="1.10.10.10">
    <property type="entry name" value="Winged helix-like DNA-binding domain superfamily/Winged helix DNA-binding domain"/>
    <property type="match status" value="1"/>
</dbReference>
<dbReference type="InterPro" id="IPR016032">
    <property type="entry name" value="Sig_transdc_resp-reg_C-effctor"/>
</dbReference>
<evidence type="ECO:0000256" key="2">
    <source>
        <dbReference type="ARBA" id="ARBA00023125"/>
    </source>
</evidence>
<feature type="domain" description="HTH luxR-type" evidence="4">
    <location>
        <begin position="257"/>
        <end position="322"/>
    </location>
</feature>
<dbReference type="PANTHER" id="PTHR44688">
    <property type="entry name" value="DNA-BINDING TRANSCRIPTIONAL ACTIVATOR DEVR_DOSR"/>
    <property type="match status" value="1"/>
</dbReference>
<keyword evidence="3" id="KW-0804">Transcription</keyword>
<dbReference type="PRINTS" id="PR00038">
    <property type="entry name" value="HTHLUXR"/>
</dbReference>
<accession>A0ABP4U9I6</accession>
<dbReference type="PANTHER" id="PTHR44688:SF16">
    <property type="entry name" value="DNA-BINDING TRANSCRIPTIONAL ACTIVATOR DEVR_DOSR"/>
    <property type="match status" value="1"/>
</dbReference>
<evidence type="ECO:0000313" key="6">
    <source>
        <dbReference type="Proteomes" id="UP001501690"/>
    </source>
</evidence>
<keyword evidence="6" id="KW-1185">Reference proteome</keyword>
<dbReference type="CDD" id="cd06170">
    <property type="entry name" value="LuxR_C_like"/>
    <property type="match status" value="1"/>
</dbReference>
<reference evidence="6" key="1">
    <citation type="journal article" date="2019" name="Int. J. Syst. Evol. Microbiol.">
        <title>The Global Catalogue of Microorganisms (GCM) 10K type strain sequencing project: providing services to taxonomists for standard genome sequencing and annotation.</title>
        <authorList>
            <consortium name="The Broad Institute Genomics Platform"/>
            <consortium name="The Broad Institute Genome Sequencing Center for Infectious Disease"/>
            <person name="Wu L."/>
            <person name="Ma J."/>
        </authorList>
    </citation>
    <scope>NUCLEOTIDE SEQUENCE [LARGE SCALE GENOMIC DNA]</scope>
    <source>
        <strain evidence="6">JCM 15577</strain>
    </source>
</reference>
<sequence length="329" mass="35498">MDEAMTLVRSAVPADGACLSTVDPSTLTLAVAHRHDLDDSGGLDFFFYEYAVPDVAQFVDLSRRNSSIAILFDETKGDLQRSDRFRNVIRPLIGAEHELRGVARRGGTAWGAFALYRTHGGPGFDSDEADFLHTLEGVLADGIRAAIVTSTIDAPGATDGGPAILLFDLDGKLIDTTESGAVMLSRLDDPDYPIPGSVAAVLLRIRRGDDPAPTMRTQDRSGRWLLLRGTRLRDGSGATTTYAVTIEPAGPADIAPLLMSAYGLTPRETAIVQAMTRGDSTQAIARALHLSPYTVQDHFKSVFTKLGVSSRREVTSRLFFLLYADADLD</sequence>
<dbReference type="SMART" id="SM00421">
    <property type="entry name" value="HTH_LUXR"/>
    <property type="match status" value="1"/>
</dbReference>
<proteinExistence type="predicted"/>